<protein>
    <submittedName>
        <fullName evidence="11">Tyrosine-protein kinase transmembrane modulator EpsC</fullName>
    </submittedName>
</protein>
<dbReference type="Pfam" id="PF13807">
    <property type="entry name" value="GNVR"/>
    <property type="match status" value="1"/>
</dbReference>
<evidence type="ECO:0000256" key="8">
    <source>
        <dbReference type="SAM" id="Phobius"/>
    </source>
</evidence>
<feature type="compositionally biased region" description="Polar residues" evidence="7">
    <location>
        <begin position="24"/>
        <end position="43"/>
    </location>
</feature>
<evidence type="ECO:0000256" key="7">
    <source>
        <dbReference type="SAM" id="MobiDB-lite"/>
    </source>
</evidence>
<accession>A0A1Q5SWQ9</accession>
<name>A0A1Q5SWQ9_9BACL</name>
<evidence type="ECO:0000259" key="10">
    <source>
        <dbReference type="Pfam" id="PF13807"/>
    </source>
</evidence>
<dbReference type="Proteomes" id="UP000186030">
    <property type="component" value="Unassembled WGS sequence"/>
</dbReference>
<proteinExistence type="inferred from homology"/>
<dbReference type="InterPro" id="IPR003856">
    <property type="entry name" value="LPS_length_determ_N"/>
</dbReference>
<feature type="transmembrane region" description="Helical" evidence="8">
    <location>
        <begin position="226"/>
        <end position="247"/>
    </location>
</feature>
<keyword evidence="5 8" id="KW-1133">Transmembrane helix</keyword>
<keyword evidence="3" id="KW-1003">Cell membrane</keyword>
<evidence type="ECO:0000256" key="2">
    <source>
        <dbReference type="ARBA" id="ARBA00006683"/>
    </source>
</evidence>
<evidence type="ECO:0000259" key="9">
    <source>
        <dbReference type="Pfam" id="PF02706"/>
    </source>
</evidence>
<dbReference type="Pfam" id="PF02706">
    <property type="entry name" value="Wzz"/>
    <property type="match status" value="1"/>
</dbReference>
<dbReference type="InterPro" id="IPR032807">
    <property type="entry name" value="GNVR"/>
</dbReference>
<dbReference type="PANTHER" id="PTHR32309:SF13">
    <property type="entry name" value="FERRIC ENTEROBACTIN TRANSPORT PROTEIN FEPE"/>
    <property type="match status" value="1"/>
</dbReference>
<dbReference type="EMBL" id="MQMG01000030">
    <property type="protein sequence ID" value="OKO92458.1"/>
    <property type="molecule type" value="Genomic_DNA"/>
</dbReference>
<evidence type="ECO:0000313" key="11">
    <source>
        <dbReference type="EMBL" id="OKO92458.1"/>
    </source>
</evidence>
<keyword evidence="4 8" id="KW-0812">Transmembrane</keyword>
<comment type="subcellular location">
    <subcellularLocation>
        <location evidence="1">Cell membrane</location>
        <topology evidence="1">Multi-pass membrane protein</topology>
    </subcellularLocation>
</comment>
<evidence type="ECO:0000256" key="4">
    <source>
        <dbReference type="ARBA" id="ARBA00022692"/>
    </source>
</evidence>
<dbReference type="GO" id="GO:0004713">
    <property type="term" value="F:protein tyrosine kinase activity"/>
    <property type="evidence" value="ECO:0007669"/>
    <property type="project" value="TreeGrafter"/>
</dbReference>
<feature type="transmembrane region" description="Helical" evidence="8">
    <location>
        <begin position="70"/>
        <end position="92"/>
    </location>
</feature>
<comment type="similarity">
    <text evidence="2">Belongs to the CpsC/CapA family.</text>
</comment>
<evidence type="ECO:0000256" key="6">
    <source>
        <dbReference type="ARBA" id="ARBA00023136"/>
    </source>
</evidence>
<organism evidence="11 12">
    <name type="scientific">Geobacillus proteiniphilus</name>
    <dbReference type="NCBI Taxonomy" id="860353"/>
    <lineage>
        <taxon>Bacteria</taxon>
        <taxon>Bacillati</taxon>
        <taxon>Bacillota</taxon>
        <taxon>Bacilli</taxon>
        <taxon>Bacillales</taxon>
        <taxon>Anoxybacillaceae</taxon>
        <taxon>Geobacillus</taxon>
    </lineage>
</organism>
<feature type="region of interest" description="Disordered" evidence="7">
    <location>
        <begin position="18"/>
        <end position="51"/>
    </location>
</feature>
<keyword evidence="11" id="KW-0808">Transferase</keyword>
<evidence type="ECO:0000256" key="3">
    <source>
        <dbReference type="ARBA" id="ARBA00022475"/>
    </source>
</evidence>
<keyword evidence="11" id="KW-0418">Kinase</keyword>
<sequence length="299" mass="33063">MSIHVRKIGTEVEHRDVLAGKTPAQPTHSTSEGAYIQRTSSKTEANKRGGTRMEETISLRELFETLRKRLWLIVLITALATVVSGVVSYFVLTPIYEASTQILVNQAKSEQQLYNFNEIQTNVQLINTYSVIIKSPTILEKVKDELHLDRTLDELNEQIQVSSEKDSQVFSVTVQDPDPAMAAKIANKTAEVFKNEIVKIMNIDNVTILSKAEVKEHQAPVKPKPLLNMAIAFVVGLMTGVGLAFLLEYLDNTIKTEEDVEKHLGLPVLGAVSLITAEGGQKARRESAIPQTRGETIGS</sequence>
<dbReference type="PANTHER" id="PTHR32309">
    <property type="entry name" value="TYROSINE-PROTEIN KINASE"/>
    <property type="match status" value="1"/>
</dbReference>
<feature type="domain" description="Tyrosine-protein kinase G-rich" evidence="10">
    <location>
        <begin position="195"/>
        <end position="246"/>
    </location>
</feature>
<evidence type="ECO:0000256" key="1">
    <source>
        <dbReference type="ARBA" id="ARBA00004651"/>
    </source>
</evidence>
<dbReference type="AlphaFoldDB" id="A0A1Q5SWQ9"/>
<comment type="caution">
    <text evidence="11">The sequence shown here is derived from an EMBL/GenBank/DDBJ whole genome shotgun (WGS) entry which is preliminary data.</text>
</comment>
<evidence type="ECO:0000313" key="12">
    <source>
        <dbReference type="Proteomes" id="UP000186030"/>
    </source>
</evidence>
<reference evidence="12" key="2">
    <citation type="submission" date="2017-01" db="EMBL/GenBank/DDBJ databases">
        <title>Genome sequencing and annotation of Geobacillus sp. 1017, a Hydrocarbon-Oxidizing Thermophilic Bacterium Isolated from a Heavy Oil Reservoir (China).</title>
        <authorList>
            <person name="Kadnikov V.V."/>
            <person name="Mardanov A.V."/>
            <person name="Poltaraus A.B."/>
            <person name="Sokolova D.S."/>
            <person name="Semenova E.M."/>
            <person name="Ravin N.V."/>
            <person name="Tourova T.P."/>
            <person name="Nazina T.N."/>
        </authorList>
    </citation>
    <scope>NUCLEOTIDE SEQUENCE [LARGE SCALE GENOMIC DNA]</scope>
    <source>
        <strain evidence="12">1017</strain>
    </source>
</reference>
<dbReference type="InterPro" id="IPR050445">
    <property type="entry name" value="Bact_polysacc_biosynth/exp"/>
</dbReference>
<feature type="domain" description="Polysaccharide chain length determinant N-terminal" evidence="9">
    <location>
        <begin position="55"/>
        <end position="146"/>
    </location>
</feature>
<reference evidence="11 12" key="1">
    <citation type="submission" date="2016-11" db="EMBL/GenBank/DDBJ databases">
        <authorList>
            <person name="Kadnikov V."/>
            <person name="Nazina T."/>
        </authorList>
    </citation>
    <scope>NUCLEOTIDE SEQUENCE [LARGE SCALE GENOMIC DNA]</scope>
    <source>
        <strain evidence="11 12">1017</strain>
    </source>
</reference>
<evidence type="ECO:0000256" key="5">
    <source>
        <dbReference type="ARBA" id="ARBA00022989"/>
    </source>
</evidence>
<keyword evidence="6 8" id="KW-0472">Membrane</keyword>
<dbReference type="GO" id="GO:0005886">
    <property type="term" value="C:plasma membrane"/>
    <property type="evidence" value="ECO:0007669"/>
    <property type="project" value="UniProtKB-SubCell"/>
</dbReference>
<gene>
    <name evidence="11" type="ORF">BRO54_2361</name>
</gene>